<protein>
    <submittedName>
        <fullName evidence="6">Lipopolysaccharide/colanic/teichoic acid biosynthesis glycosyltransferase/methionyl-tRNA formyltransferase</fullName>
    </submittedName>
</protein>
<feature type="domain" description="Formyl transferase N-terminal" evidence="3">
    <location>
        <begin position="183"/>
        <end position="375"/>
    </location>
</feature>
<evidence type="ECO:0000313" key="6">
    <source>
        <dbReference type="EMBL" id="MBB6453291.1"/>
    </source>
</evidence>
<dbReference type="AlphaFoldDB" id="A0A841Q4E7"/>
<dbReference type="PANTHER" id="PTHR30576:SF0">
    <property type="entry name" value="UNDECAPRENYL-PHOSPHATE N-ACETYLGALACTOSAMINYL 1-PHOSPHATE TRANSFERASE-RELATED"/>
    <property type="match status" value="1"/>
</dbReference>
<dbReference type="Gene3D" id="3.40.50.12230">
    <property type="match status" value="1"/>
</dbReference>
<comment type="similarity">
    <text evidence="1">Belongs to the bacterial sugar transferase family.</text>
</comment>
<evidence type="ECO:0000259" key="5">
    <source>
        <dbReference type="Pfam" id="PF02911"/>
    </source>
</evidence>
<evidence type="ECO:0000256" key="1">
    <source>
        <dbReference type="ARBA" id="ARBA00006464"/>
    </source>
</evidence>
<evidence type="ECO:0000259" key="4">
    <source>
        <dbReference type="Pfam" id="PF02397"/>
    </source>
</evidence>
<keyword evidence="7" id="KW-1185">Reference proteome</keyword>
<comment type="caution">
    <text evidence="6">The sequence shown here is derived from an EMBL/GenBank/DDBJ whole genome shotgun (WGS) entry which is preliminary data.</text>
</comment>
<dbReference type="Pfam" id="PF00551">
    <property type="entry name" value="Formyl_trans_N"/>
    <property type="match status" value="1"/>
</dbReference>
<organism evidence="6 7">
    <name type="scientific">Salirhabdus euzebyi</name>
    <dbReference type="NCBI Taxonomy" id="394506"/>
    <lineage>
        <taxon>Bacteria</taxon>
        <taxon>Bacillati</taxon>
        <taxon>Bacillota</taxon>
        <taxon>Bacilli</taxon>
        <taxon>Bacillales</taxon>
        <taxon>Bacillaceae</taxon>
        <taxon>Salirhabdus</taxon>
    </lineage>
</organism>
<evidence type="ECO:0000256" key="2">
    <source>
        <dbReference type="SAM" id="Phobius"/>
    </source>
</evidence>
<gene>
    <name evidence="6" type="ORF">HNQ94_001739</name>
</gene>
<feature type="domain" description="Bacterial sugar transferase" evidence="4">
    <location>
        <begin position="5"/>
        <end position="181"/>
    </location>
</feature>
<keyword evidence="6" id="KW-0808">Transferase</keyword>
<keyword evidence="2" id="KW-1133">Transmembrane helix</keyword>
<keyword evidence="2" id="KW-0812">Transmembrane</keyword>
<dbReference type="Proteomes" id="UP000581688">
    <property type="component" value="Unassembled WGS sequence"/>
</dbReference>
<proteinExistence type="inferred from homology"/>
<dbReference type="GO" id="GO:0016780">
    <property type="term" value="F:phosphotransferase activity, for other substituted phosphate groups"/>
    <property type="evidence" value="ECO:0007669"/>
    <property type="project" value="TreeGrafter"/>
</dbReference>
<dbReference type="SUPFAM" id="SSF53328">
    <property type="entry name" value="Formyltransferase"/>
    <property type="match status" value="1"/>
</dbReference>
<dbReference type="PANTHER" id="PTHR30576">
    <property type="entry name" value="COLANIC BIOSYNTHESIS UDP-GLUCOSE LIPID CARRIER TRANSFERASE"/>
    <property type="match status" value="1"/>
</dbReference>
<accession>A0A841Q4E7</accession>
<reference evidence="6 7" key="1">
    <citation type="submission" date="2020-08" db="EMBL/GenBank/DDBJ databases">
        <title>Genomic Encyclopedia of Type Strains, Phase IV (KMG-IV): sequencing the most valuable type-strain genomes for metagenomic binning, comparative biology and taxonomic classification.</title>
        <authorList>
            <person name="Goeker M."/>
        </authorList>
    </citation>
    <scope>NUCLEOTIDE SEQUENCE [LARGE SCALE GENOMIC DNA]</scope>
    <source>
        <strain evidence="6 7">DSM 19612</strain>
    </source>
</reference>
<dbReference type="InterPro" id="IPR002376">
    <property type="entry name" value="Formyl_transf_N"/>
</dbReference>
<keyword evidence="2" id="KW-0472">Membrane</keyword>
<name>A0A841Q4E7_9BACI</name>
<dbReference type="EMBL" id="JACHGH010000004">
    <property type="protein sequence ID" value="MBB6453291.1"/>
    <property type="molecule type" value="Genomic_DNA"/>
</dbReference>
<dbReference type="SUPFAM" id="SSF50486">
    <property type="entry name" value="FMT C-terminal domain-like"/>
    <property type="match status" value="1"/>
</dbReference>
<feature type="domain" description="Formyl transferase C-terminal" evidence="5">
    <location>
        <begin position="401"/>
        <end position="488"/>
    </location>
</feature>
<sequence length="514" mass="59399">MIIMKRLFDILVSCIGIILFLPFLLLLSILIKLESRGQILFKQERVGQHARRFMLYKLRSMYTDKRIEKEFDFSKDEERITKIGSFIRRTKLDEVPQLFNVLKGDMSIVGPRPTIQNQVDQYVGNQFKRLTMKPGLTGLAQINGNRLLTWDERIEYDLRYMEEYSFFLDMKIISKTILVILLGEQKFLRTGQKKKQNKINLMFLGATKTSYSALEALINAEIPIKVCASLRKVGNAPTDSERKGNLKDLAHANGIPYYEVDSNNDIIHLLQNYQPDAIFAISWPKIIRKDVLQYTPIGCVGFHPTPLPLRRGGAPLNWLLIDGKTESKLTLFKMREGIDDGPILHQKTFTMDKDDYIDDVLQNISEPVKELVVEAYQKLLLNRNCFIEQDEGLATYTWRRTPEDGFIQWDDSSHRIYNFIRGISRPFPGAFSYLEGEKLTIWRAEEVTGLKLKAKEKSGKILSLVHDELIIATRDYCLKITEFEYKKSLYSKENKDEIATFVQSHNGKCLEGKG</sequence>
<dbReference type="Pfam" id="PF02911">
    <property type="entry name" value="Formyl_trans_C"/>
    <property type="match status" value="1"/>
</dbReference>
<feature type="transmembrane region" description="Helical" evidence="2">
    <location>
        <begin position="7"/>
        <end position="31"/>
    </location>
</feature>
<dbReference type="InterPro" id="IPR005793">
    <property type="entry name" value="Formyl_trans_C"/>
</dbReference>
<evidence type="ECO:0000313" key="7">
    <source>
        <dbReference type="Proteomes" id="UP000581688"/>
    </source>
</evidence>
<dbReference type="InterPro" id="IPR036477">
    <property type="entry name" value="Formyl_transf_N_sf"/>
</dbReference>
<dbReference type="InterPro" id="IPR011034">
    <property type="entry name" value="Formyl_transferase-like_C_sf"/>
</dbReference>
<dbReference type="Pfam" id="PF02397">
    <property type="entry name" value="Bac_transf"/>
    <property type="match status" value="1"/>
</dbReference>
<evidence type="ECO:0000259" key="3">
    <source>
        <dbReference type="Pfam" id="PF00551"/>
    </source>
</evidence>
<dbReference type="InterPro" id="IPR003362">
    <property type="entry name" value="Bact_transf"/>
</dbReference>